<comment type="caution">
    <text evidence="2">The sequence shown here is derived from an EMBL/GenBank/DDBJ whole genome shotgun (WGS) entry which is preliminary data.</text>
</comment>
<feature type="compositionally biased region" description="Polar residues" evidence="1">
    <location>
        <begin position="42"/>
        <end position="52"/>
    </location>
</feature>
<dbReference type="EMBL" id="JAMTCP010000056">
    <property type="protein sequence ID" value="MCP2262117.1"/>
    <property type="molecule type" value="Genomic_DNA"/>
</dbReference>
<accession>A0ABT1I2V2</accession>
<evidence type="ECO:0000256" key="1">
    <source>
        <dbReference type="SAM" id="MobiDB-lite"/>
    </source>
</evidence>
<organism evidence="2 3">
    <name type="scientific">Streptoalloteichus tenebrarius (strain ATCC 17920 / DSM 40477 / JCM 4838 / CBS 697.72 / NBRC 16177 / NCIMB 11028 / NRRL B-12390 / A12253. 1 / ISP 5477)</name>
    <name type="common">Streptomyces tenebrarius</name>
    <dbReference type="NCBI Taxonomy" id="1933"/>
    <lineage>
        <taxon>Bacteria</taxon>
        <taxon>Bacillati</taxon>
        <taxon>Actinomycetota</taxon>
        <taxon>Actinomycetes</taxon>
        <taxon>Pseudonocardiales</taxon>
        <taxon>Pseudonocardiaceae</taxon>
        <taxon>Streptoalloteichus</taxon>
    </lineage>
</organism>
<dbReference type="RefSeq" id="WP_253673979.1">
    <property type="nucleotide sequence ID" value="NZ_JAMTCP010000056.1"/>
</dbReference>
<gene>
    <name evidence="2" type="ORF">LX15_005849</name>
</gene>
<evidence type="ECO:0008006" key="4">
    <source>
        <dbReference type="Google" id="ProtNLM"/>
    </source>
</evidence>
<proteinExistence type="predicted"/>
<dbReference type="PROSITE" id="PS51257">
    <property type="entry name" value="PROKAR_LIPOPROTEIN"/>
    <property type="match status" value="1"/>
</dbReference>
<dbReference type="InterPro" id="IPR024520">
    <property type="entry name" value="DUF3558"/>
</dbReference>
<protein>
    <recommendedName>
        <fullName evidence="4">DUF3558 domain-containing protein</fullName>
    </recommendedName>
</protein>
<dbReference type="Pfam" id="PF12079">
    <property type="entry name" value="DUF3558"/>
    <property type="match status" value="1"/>
</dbReference>
<sequence length="198" mass="21204">MRSPRLRDVVLLLAGALVLSACGSVTSGTPIAIPSVSDRSSLSAGAASSENNEVPRVTNPKNLRGVDPCQMLTQAQLRELGASLEGKPDQAPWGETLCRWVDDIRVTVAPDTKRRGLAEVYARKKSFNSFQTSSVAGYPAVRADFGAIRCNLNVGVANDQLLLIQYSNNVSRKPEHKDTCVFAERIAAEVLKNLPAGG</sequence>
<reference evidence="2 3" key="1">
    <citation type="submission" date="2022-06" db="EMBL/GenBank/DDBJ databases">
        <title>Genomic Encyclopedia of Archaeal and Bacterial Type Strains, Phase II (KMG-II): from individual species to whole genera.</title>
        <authorList>
            <person name="Goeker M."/>
        </authorList>
    </citation>
    <scope>NUCLEOTIDE SEQUENCE [LARGE SCALE GENOMIC DNA]</scope>
    <source>
        <strain evidence="2 3">DSM 40477</strain>
    </source>
</reference>
<evidence type="ECO:0000313" key="2">
    <source>
        <dbReference type="EMBL" id="MCP2262117.1"/>
    </source>
</evidence>
<feature type="region of interest" description="Disordered" evidence="1">
    <location>
        <begin position="42"/>
        <end position="65"/>
    </location>
</feature>
<dbReference type="Proteomes" id="UP001205311">
    <property type="component" value="Unassembled WGS sequence"/>
</dbReference>
<name>A0ABT1I2V2_STRSD</name>
<evidence type="ECO:0000313" key="3">
    <source>
        <dbReference type="Proteomes" id="UP001205311"/>
    </source>
</evidence>
<keyword evidence="3" id="KW-1185">Reference proteome</keyword>